<dbReference type="PRINTS" id="PR00080">
    <property type="entry name" value="SDRFAMILY"/>
</dbReference>
<reference evidence="3 4" key="1">
    <citation type="submission" date="2016-12" db="EMBL/GenBank/DDBJ databases">
        <title>Complete Genome Sequence of Lactobacillus fermentum Strain SNUV175, a Probiotic for Treatment of Bacterial Vaginosis.</title>
        <authorList>
            <person name="Lee S."/>
            <person name="You H.J."/>
            <person name="Kwon B."/>
            <person name="Ko G."/>
        </authorList>
    </citation>
    <scope>NUCLEOTIDE SEQUENCE [LARGE SCALE GENOMIC DNA]</scope>
    <source>
        <strain evidence="3 4">SNUV175</strain>
    </source>
</reference>
<dbReference type="GO" id="GO:0008206">
    <property type="term" value="P:bile acid metabolic process"/>
    <property type="evidence" value="ECO:0007669"/>
    <property type="project" value="UniProtKB-ARBA"/>
</dbReference>
<dbReference type="GO" id="GO:0016491">
    <property type="term" value="F:oxidoreductase activity"/>
    <property type="evidence" value="ECO:0007669"/>
    <property type="project" value="UniProtKB-KW"/>
</dbReference>
<proteinExistence type="inferred from homology"/>
<protein>
    <submittedName>
        <fullName evidence="3">SDR family oxidoreductase</fullName>
    </submittedName>
</protein>
<dbReference type="PRINTS" id="PR00081">
    <property type="entry name" value="GDHRDH"/>
</dbReference>
<dbReference type="PANTHER" id="PTHR24321">
    <property type="entry name" value="DEHYDROGENASES, SHORT CHAIN"/>
    <property type="match status" value="1"/>
</dbReference>
<dbReference type="FunFam" id="3.40.50.720:FF:000084">
    <property type="entry name" value="Short-chain dehydrogenase reductase"/>
    <property type="match status" value="1"/>
</dbReference>
<dbReference type="PROSITE" id="PS00061">
    <property type="entry name" value="ADH_SHORT"/>
    <property type="match status" value="1"/>
</dbReference>
<dbReference type="InterPro" id="IPR036291">
    <property type="entry name" value="NAD(P)-bd_dom_sf"/>
</dbReference>
<sequence length="239" mass="25002">MALLDGKVAIITGGANGIGLAIAQKFAAEGATPVIADLKTPAEENFFFVETNVTQPASLTNLVDQVVAKYGHIDVLVANAGITEHKGPVSQLDEENWNAVINVDLNGVVLTNKYMVAQMEKQGTPASVIYTSSILGVVGAANSQAYSAAKAGVANFTRSQGVTYVKTKIRFNAIAPGYVNTALSKTLPESVTSTMVERMPIGRLLEPEEIANVALFLASDLSTALTGAVINADGEYTAQ</sequence>
<evidence type="ECO:0000256" key="2">
    <source>
        <dbReference type="ARBA" id="ARBA00023002"/>
    </source>
</evidence>
<dbReference type="EMBL" id="CP019030">
    <property type="protein sequence ID" value="APU46707.1"/>
    <property type="molecule type" value="Genomic_DNA"/>
</dbReference>
<dbReference type="InterPro" id="IPR002347">
    <property type="entry name" value="SDR_fam"/>
</dbReference>
<organism evidence="3 4">
    <name type="scientific">Limosilactobacillus fermentum</name>
    <name type="common">Lactobacillus fermentum</name>
    <dbReference type="NCBI Taxonomy" id="1613"/>
    <lineage>
        <taxon>Bacteria</taxon>
        <taxon>Bacillati</taxon>
        <taxon>Bacillota</taxon>
        <taxon>Bacilli</taxon>
        <taxon>Lactobacillales</taxon>
        <taxon>Lactobacillaceae</taxon>
        <taxon>Limosilactobacillus</taxon>
    </lineage>
</organism>
<dbReference type="SUPFAM" id="SSF51735">
    <property type="entry name" value="NAD(P)-binding Rossmann-fold domains"/>
    <property type="match status" value="1"/>
</dbReference>
<keyword evidence="2" id="KW-0560">Oxidoreductase</keyword>
<evidence type="ECO:0000313" key="3">
    <source>
        <dbReference type="EMBL" id="APU46707.1"/>
    </source>
</evidence>
<dbReference type="Pfam" id="PF13561">
    <property type="entry name" value="adh_short_C2"/>
    <property type="match status" value="1"/>
</dbReference>
<evidence type="ECO:0000313" key="4">
    <source>
        <dbReference type="Proteomes" id="UP000185427"/>
    </source>
</evidence>
<dbReference type="OrthoDB" id="9805904at2"/>
<dbReference type="PANTHER" id="PTHR24321:SF8">
    <property type="entry name" value="ESTRADIOL 17-BETA-DEHYDROGENASE 8-RELATED"/>
    <property type="match status" value="1"/>
</dbReference>
<accession>A0A1L7GXM5</accession>
<dbReference type="AlphaFoldDB" id="A0A1L7GXM5"/>
<comment type="similarity">
    <text evidence="1">Belongs to the short-chain dehydrogenases/reductases (SDR) family.</text>
</comment>
<dbReference type="InterPro" id="IPR020904">
    <property type="entry name" value="Sc_DH/Rdtase_CS"/>
</dbReference>
<dbReference type="Gene3D" id="3.40.50.720">
    <property type="entry name" value="NAD(P)-binding Rossmann-like Domain"/>
    <property type="match status" value="1"/>
</dbReference>
<dbReference type="RefSeq" id="WP_021349699.1">
    <property type="nucleotide sequence ID" value="NZ_CP019030.1"/>
</dbReference>
<evidence type="ECO:0000256" key="1">
    <source>
        <dbReference type="ARBA" id="ARBA00006484"/>
    </source>
</evidence>
<dbReference type="SMR" id="A0A1L7GXM5"/>
<gene>
    <name evidence="3" type="ORF">BUW47_09970</name>
</gene>
<name>A0A1L7GXM5_LIMFE</name>
<dbReference type="Proteomes" id="UP000185427">
    <property type="component" value="Chromosome"/>
</dbReference>